<proteinExistence type="predicted"/>
<evidence type="ECO:0000256" key="1">
    <source>
        <dbReference type="ARBA" id="ARBA00004651"/>
    </source>
</evidence>
<evidence type="ECO:0000313" key="11">
    <source>
        <dbReference type="Proteomes" id="UP000295560"/>
    </source>
</evidence>
<feature type="transmembrane region" description="Helical" evidence="8">
    <location>
        <begin position="406"/>
        <end position="428"/>
    </location>
</feature>
<dbReference type="PRINTS" id="PR01036">
    <property type="entry name" value="TCRTETB"/>
</dbReference>
<dbReference type="InterPro" id="IPR036259">
    <property type="entry name" value="MFS_trans_sf"/>
</dbReference>
<dbReference type="RefSeq" id="WP_132430309.1">
    <property type="nucleotide sequence ID" value="NZ_SMFZ01000002.1"/>
</dbReference>
<organism evidence="10 11">
    <name type="scientific">Pseudonocardia endophytica</name>
    <dbReference type="NCBI Taxonomy" id="401976"/>
    <lineage>
        <taxon>Bacteria</taxon>
        <taxon>Bacillati</taxon>
        <taxon>Actinomycetota</taxon>
        <taxon>Actinomycetes</taxon>
        <taxon>Pseudonocardiales</taxon>
        <taxon>Pseudonocardiaceae</taxon>
        <taxon>Pseudonocardia</taxon>
    </lineage>
</organism>
<feature type="transmembrane region" description="Helical" evidence="8">
    <location>
        <begin position="31"/>
        <end position="55"/>
    </location>
</feature>
<dbReference type="Proteomes" id="UP000295560">
    <property type="component" value="Unassembled WGS sequence"/>
</dbReference>
<feature type="transmembrane region" description="Helical" evidence="8">
    <location>
        <begin position="98"/>
        <end position="118"/>
    </location>
</feature>
<dbReference type="EMBL" id="SMFZ01000002">
    <property type="protein sequence ID" value="TCK21574.1"/>
    <property type="molecule type" value="Genomic_DNA"/>
</dbReference>
<comment type="caution">
    <text evidence="10">The sequence shown here is derived from an EMBL/GenBank/DDBJ whole genome shotgun (WGS) entry which is preliminary data.</text>
</comment>
<dbReference type="Gene3D" id="1.20.1250.20">
    <property type="entry name" value="MFS general substrate transporter like domains"/>
    <property type="match status" value="1"/>
</dbReference>
<dbReference type="SUPFAM" id="SSF103473">
    <property type="entry name" value="MFS general substrate transporter"/>
    <property type="match status" value="1"/>
</dbReference>
<dbReference type="GO" id="GO:0005886">
    <property type="term" value="C:plasma membrane"/>
    <property type="evidence" value="ECO:0007669"/>
    <property type="project" value="UniProtKB-SubCell"/>
</dbReference>
<sequence>MSRPDQAGPDHTGTEHGTTVTAAPRDPAPTAVLAIVLGLLFGLAGTSTSGVTVALPQLADQLGVSTAAATWVVSAYAVALAVATPLHGRLADIVGIRAPLCGGAVLMVVGALGAAAAPNLTVLLVARVVQGVGAASVPVLASALLSARLDGPRRGAALGRLAGTSATLSALGPLIGGALEAVGGWRAAVALPAVALLAVPYLWRRSAVPGDGARLDVPGALLVAVAASGLVLLIQSPSTGVVAAVVGAVLLATGAPAVAAWVRARPEGFLPRAVVTNAGVVRSALCASAIPASWFALLLGIPLTLAELGWSPLTTGLVLVPAAALGLVSPYMAAALLGRIGPRRTILAACITTATGLVVAAGGVALGSAWVLGVAVLLVTAAFGTGQPAMIAAVGEAVEPERRGGAIGVATLAFLTGAGIGAAVVGGLATVIGIAQALLVLLVLPLLGTALLLLGRTPTPASAH</sequence>
<feature type="region of interest" description="Disordered" evidence="7">
    <location>
        <begin position="1"/>
        <end position="25"/>
    </location>
</feature>
<evidence type="ECO:0000256" key="3">
    <source>
        <dbReference type="ARBA" id="ARBA00022475"/>
    </source>
</evidence>
<dbReference type="Gene3D" id="1.20.1720.10">
    <property type="entry name" value="Multidrug resistance protein D"/>
    <property type="match status" value="1"/>
</dbReference>
<evidence type="ECO:0000256" key="7">
    <source>
        <dbReference type="SAM" id="MobiDB-lite"/>
    </source>
</evidence>
<feature type="transmembrane region" description="Helical" evidence="8">
    <location>
        <begin position="185"/>
        <end position="203"/>
    </location>
</feature>
<protein>
    <submittedName>
        <fullName evidence="10">MFS transporter</fullName>
    </submittedName>
</protein>
<accession>A0A4R1HH77</accession>
<feature type="transmembrane region" description="Helical" evidence="8">
    <location>
        <begin position="317"/>
        <end position="338"/>
    </location>
</feature>
<evidence type="ECO:0000259" key="9">
    <source>
        <dbReference type="PROSITE" id="PS50850"/>
    </source>
</evidence>
<name>A0A4R1HH77_PSEEN</name>
<keyword evidence="5 8" id="KW-1133">Transmembrane helix</keyword>
<keyword evidence="4 8" id="KW-0812">Transmembrane</keyword>
<feature type="domain" description="Major facilitator superfamily (MFS) profile" evidence="9">
    <location>
        <begin position="30"/>
        <end position="460"/>
    </location>
</feature>
<reference evidence="10 11" key="1">
    <citation type="submission" date="2019-03" db="EMBL/GenBank/DDBJ databases">
        <title>Sequencing the genomes of 1000 actinobacteria strains.</title>
        <authorList>
            <person name="Klenk H.-P."/>
        </authorList>
    </citation>
    <scope>NUCLEOTIDE SEQUENCE [LARGE SCALE GENOMIC DNA]</scope>
    <source>
        <strain evidence="10 11">DSM 44969</strain>
    </source>
</reference>
<evidence type="ECO:0000256" key="8">
    <source>
        <dbReference type="SAM" id="Phobius"/>
    </source>
</evidence>
<evidence type="ECO:0000256" key="4">
    <source>
        <dbReference type="ARBA" id="ARBA00022692"/>
    </source>
</evidence>
<feature type="transmembrane region" description="Helical" evidence="8">
    <location>
        <begin position="434"/>
        <end position="454"/>
    </location>
</feature>
<keyword evidence="11" id="KW-1185">Reference proteome</keyword>
<keyword evidence="2" id="KW-0813">Transport</keyword>
<dbReference type="Pfam" id="PF07690">
    <property type="entry name" value="MFS_1"/>
    <property type="match status" value="2"/>
</dbReference>
<feature type="transmembrane region" description="Helical" evidence="8">
    <location>
        <begin position="345"/>
        <end position="364"/>
    </location>
</feature>
<dbReference type="PROSITE" id="PS50850">
    <property type="entry name" value="MFS"/>
    <property type="match status" value="1"/>
</dbReference>
<dbReference type="InterPro" id="IPR020846">
    <property type="entry name" value="MFS_dom"/>
</dbReference>
<feature type="transmembrane region" description="Helical" evidence="8">
    <location>
        <begin position="124"/>
        <end position="145"/>
    </location>
</feature>
<feature type="transmembrane region" description="Helical" evidence="8">
    <location>
        <begin position="67"/>
        <end position="86"/>
    </location>
</feature>
<dbReference type="AlphaFoldDB" id="A0A4R1HH77"/>
<dbReference type="PANTHER" id="PTHR42718:SF46">
    <property type="entry name" value="BLR6921 PROTEIN"/>
    <property type="match status" value="1"/>
</dbReference>
<evidence type="ECO:0000256" key="2">
    <source>
        <dbReference type="ARBA" id="ARBA00022448"/>
    </source>
</evidence>
<keyword evidence="3" id="KW-1003">Cell membrane</keyword>
<dbReference type="GO" id="GO:0022857">
    <property type="term" value="F:transmembrane transporter activity"/>
    <property type="evidence" value="ECO:0007669"/>
    <property type="project" value="InterPro"/>
</dbReference>
<evidence type="ECO:0000313" key="10">
    <source>
        <dbReference type="EMBL" id="TCK21574.1"/>
    </source>
</evidence>
<keyword evidence="6 8" id="KW-0472">Membrane</keyword>
<dbReference type="OrthoDB" id="3579747at2"/>
<evidence type="ECO:0000256" key="6">
    <source>
        <dbReference type="ARBA" id="ARBA00023136"/>
    </source>
</evidence>
<feature type="transmembrane region" description="Helical" evidence="8">
    <location>
        <begin position="215"/>
        <end position="234"/>
    </location>
</feature>
<gene>
    <name evidence="10" type="ORF">EV378_5562</name>
</gene>
<feature type="transmembrane region" description="Helical" evidence="8">
    <location>
        <begin position="240"/>
        <end position="262"/>
    </location>
</feature>
<dbReference type="InterPro" id="IPR011701">
    <property type="entry name" value="MFS"/>
</dbReference>
<feature type="transmembrane region" description="Helical" evidence="8">
    <location>
        <begin position="283"/>
        <end position="305"/>
    </location>
</feature>
<dbReference type="PANTHER" id="PTHR42718">
    <property type="entry name" value="MAJOR FACILITATOR SUPERFAMILY MULTIDRUG TRANSPORTER MFSC"/>
    <property type="match status" value="1"/>
</dbReference>
<comment type="subcellular location">
    <subcellularLocation>
        <location evidence="1">Cell membrane</location>
        <topology evidence="1">Multi-pass membrane protein</topology>
    </subcellularLocation>
</comment>
<evidence type="ECO:0000256" key="5">
    <source>
        <dbReference type="ARBA" id="ARBA00022989"/>
    </source>
</evidence>
<feature type="transmembrane region" description="Helical" evidence="8">
    <location>
        <begin position="370"/>
        <end position="394"/>
    </location>
</feature>